<dbReference type="SUPFAM" id="SSF56349">
    <property type="entry name" value="DNA breaking-rejoining enzymes"/>
    <property type="match status" value="1"/>
</dbReference>
<feature type="domain" description="HNH" evidence="1">
    <location>
        <begin position="420"/>
        <end position="459"/>
    </location>
</feature>
<evidence type="ECO:0000259" key="3">
    <source>
        <dbReference type="Pfam" id="PF22823"/>
    </source>
</evidence>
<gene>
    <name evidence="4" type="ORF">EK386_18765</name>
</gene>
<dbReference type="InterPro" id="IPR055009">
    <property type="entry name" value="MrpR_N_CB"/>
</dbReference>
<dbReference type="InterPro" id="IPR003615">
    <property type="entry name" value="HNH_nuc"/>
</dbReference>
<feature type="domain" description="MrpR N-terminal core-binding" evidence="2">
    <location>
        <begin position="7"/>
        <end position="84"/>
    </location>
</feature>
<dbReference type="InterPro" id="IPR055008">
    <property type="entry name" value="MrpR_C_cat"/>
</dbReference>
<comment type="caution">
    <text evidence="4">The sequence shown here is derived from an EMBL/GenBank/DDBJ whole genome shotgun (WGS) entry which is preliminary data.</text>
</comment>
<dbReference type="CDD" id="cd00085">
    <property type="entry name" value="HNHc"/>
    <property type="match status" value="1"/>
</dbReference>
<dbReference type="Pfam" id="PF22823">
    <property type="entry name" value="MrpR_C_cat"/>
    <property type="match status" value="1"/>
</dbReference>
<sequence length="509" mass="59678">MTKITQTDYKKQFIEANYSNENSIQTTKYQLSKLHPYEKQLHRDLFNMDEAELLIGLRAIGKDFSSSTTASGVISTVYNYIEWARLEGIHDNPNPLEGINKTELAQKMVDDSKRIRYTREQLFEMLEKLPNYTDQAILLALFEGMKGREFTEIFSLTLDHLQRVTTGNSVNYIATLENIDKGVIISRKIFISEELYHLLHKADSQERLLNDNGKGGFPFHLESSYIFKKVKRGKQENYLAMQERHYITRRFLKFKKLFENPELEADDIFYSGMMDMAYQLSIQHGDVSKDHYYMLHKQFNTRLAYGNNGYSYPNTTFLRTEVYNAKFHTLYDHLIEKNRLTTPRPLIIPSLYLETYTNEYLQDEDINNVNVTEDGYVLEQTIKRHSRLDAVKLVALEKANYECNVNSEHKDFISKSTGKNYVEVHHLIPLKYQKLFKVNIDTEANVVALCAGCHRHLHYGEFEGKIDILHKLFKVRKQALRKAGILVTFKELLSYYEKDFDEELTFVNE</sequence>
<dbReference type="Pfam" id="PF22822">
    <property type="entry name" value="MrpR_N_CB"/>
    <property type="match status" value="1"/>
</dbReference>
<accession>A0A3S0R3S5</accession>
<reference evidence="4 5" key="1">
    <citation type="submission" date="2018-12" db="EMBL/GenBank/DDBJ databases">
        <title>Lysinibacillus antri sp. nov., isolated from a cave soil.</title>
        <authorList>
            <person name="Narsing Rao M.P."/>
            <person name="Zhang H."/>
            <person name="Dong Z.-Y."/>
            <person name="Niu X.-K."/>
            <person name="Zhang K."/>
            <person name="Fang B.-Z."/>
            <person name="Kang Y.-Q."/>
            <person name="Xiao M."/>
            <person name="Li W.-J."/>
        </authorList>
    </citation>
    <scope>NUCLEOTIDE SEQUENCE [LARGE SCALE GENOMIC DNA]</scope>
    <source>
        <strain evidence="4 5">SYSU K30002</strain>
    </source>
</reference>
<dbReference type="GO" id="GO:0004519">
    <property type="term" value="F:endonuclease activity"/>
    <property type="evidence" value="ECO:0007669"/>
    <property type="project" value="InterPro"/>
</dbReference>
<dbReference type="Pfam" id="PF01844">
    <property type="entry name" value="HNH"/>
    <property type="match status" value="1"/>
</dbReference>
<dbReference type="AlphaFoldDB" id="A0A3S0R3S5"/>
<evidence type="ECO:0000259" key="1">
    <source>
        <dbReference type="Pfam" id="PF01844"/>
    </source>
</evidence>
<evidence type="ECO:0000313" key="5">
    <source>
        <dbReference type="Proteomes" id="UP000287910"/>
    </source>
</evidence>
<evidence type="ECO:0000313" key="4">
    <source>
        <dbReference type="EMBL" id="RUL47232.1"/>
    </source>
</evidence>
<organism evidence="4 5">
    <name type="scientific">Lysinibacillus antri</name>
    <dbReference type="NCBI Taxonomy" id="2498145"/>
    <lineage>
        <taxon>Bacteria</taxon>
        <taxon>Bacillati</taxon>
        <taxon>Bacillota</taxon>
        <taxon>Bacilli</taxon>
        <taxon>Bacillales</taxon>
        <taxon>Bacillaceae</taxon>
        <taxon>Lysinibacillus</taxon>
    </lineage>
</organism>
<dbReference type="EMBL" id="RYYR01000042">
    <property type="protein sequence ID" value="RUL47232.1"/>
    <property type="molecule type" value="Genomic_DNA"/>
</dbReference>
<dbReference type="GO" id="GO:0003677">
    <property type="term" value="F:DNA binding"/>
    <property type="evidence" value="ECO:0007669"/>
    <property type="project" value="InterPro"/>
</dbReference>
<name>A0A3S0R3S5_9BACI</name>
<keyword evidence="5" id="KW-1185">Reference proteome</keyword>
<evidence type="ECO:0000259" key="2">
    <source>
        <dbReference type="Pfam" id="PF22822"/>
    </source>
</evidence>
<protein>
    <submittedName>
        <fullName evidence="4">Uncharacterized protein</fullName>
    </submittedName>
</protein>
<dbReference type="RefSeq" id="WP_126660711.1">
    <property type="nucleotide sequence ID" value="NZ_RYYR01000042.1"/>
</dbReference>
<feature type="domain" description="MrpR C-terminal catalytic" evidence="3">
    <location>
        <begin position="119"/>
        <end position="304"/>
    </location>
</feature>
<dbReference type="InterPro" id="IPR002711">
    <property type="entry name" value="HNH"/>
</dbReference>
<dbReference type="Proteomes" id="UP000287910">
    <property type="component" value="Unassembled WGS sequence"/>
</dbReference>
<dbReference type="GO" id="GO:0008270">
    <property type="term" value="F:zinc ion binding"/>
    <property type="evidence" value="ECO:0007669"/>
    <property type="project" value="InterPro"/>
</dbReference>
<dbReference type="InterPro" id="IPR011010">
    <property type="entry name" value="DNA_brk_join_enz"/>
</dbReference>
<proteinExistence type="predicted"/>